<dbReference type="Proteomes" id="UP001279734">
    <property type="component" value="Unassembled WGS sequence"/>
</dbReference>
<name>A0AAD3SNY2_NEPGR</name>
<dbReference type="EMBL" id="BSYO01000013">
    <property type="protein sequence ID" value="GMH13781.1"/>
    <property type="molecule type" value="Genomic_DNA"/>
</dbReference>
<gene>
    <name evidence="1" type="ORF">Nepgr_015622</name>
</gene>
<dbReference type="AlphaFoldDB" id="A0AAD3SNY2"/>
<sequence length="126" mass="13850">MRLASSSMQCRDRGIAWEGVRFKGLSRRLRGARGQTKYGRGGYGACWARNWSGEGGEGVCFKRYQLMASTTCKILGLSNLGSNFMGLKPIPLWPTFGLAVGLQSTGIGAATTNNWRKFSPYQSIQF</sequence>
<proteinExistence type="predicted"/>
<organism evidence="1 2">
    <name type="scientific">Nepenthes gracilis</name>
    <name type="common">Slender pitcher plant</name>
    <dbReference type="NCBI Taxonomy" id="150966"/>
    <lineage>
        <taxon>Eukaryota</taxon>
        <taxon>Viridiplantae</taxon>
        <taxon>Streptophyta</taxon>
        <taxon>Embryophyta</taxon>
        <taxon>Tracheophyta</taxon>
        <taxon>Spermatophyta</taxon>
        <taxon>Magnoliopsida</taxon>
        <taxon>eudicotyledons</taxon>
        <taxon>Gunneridae</taxon>
        <taxon>Pentapetalae</taxon>
        <taxon>Caryophyllales</taxon>
        <taxon>Nepenthaceae</taxon>
        <taxon>Nepenthes</taxon>
    </lineage>
</organism>
<comment type="caution">
    <text evidence="1">The sequence shown here is derived from an EMBL/GenBank/DDBJ whole genome shotgun (WGS) entry which is preliminary data.</text>
</comment>
<evidence type="ECO:0000313" key="1">
    <source>
        <dbReference type="EMBL" id="GMH13781.1"/>
    </source>
</evidence>
<reference evidence="1" key="1">
    <citation type="submission" date="2023-05" db="EMBL/GenBank/DDBJ databases">
        <title>Nepenthes gracilis genome sequencing.</title>
        <authorList>
            <person name="Fukushima K."/>
        </authorList>
    </citation>
    <scope>NUCLEOTIDE SEQUENCE</scope>
    <source>
        <strain evidence="1">SING2019-196</strain>
    </source>
</reference>
<protein>
    <submittedName>
        <fullName evidence="1">Uncharacterized protein</fullName>
    </submittedName>
</protein>
<evidence type="ECO:0000313" key="2">
    <source>
        <dbReference type="Proteomes" id="UP001279734"/>
    </source>
</evidence>
<accession>A0AAD3SNY2</accession>
<keyword evidence="2" id="KW-1185">Reference proteome</keyword>